<keyword evidence="5" id="KW-0479">Metal-binding</keyword>
<keyword evidence="9" id="KW-0460">Magnesium</keyword>
<dbReference type="AlphaFoldDB" id="A0A0A1UDA0"/>
<evidence type="ECO:0000256" key="2">
    <source>
        <dbReference type="ARBA" id="ARBA00009601"/>
    </source>
</evidence>
<proteinExistence type="inferred from homology"/>
<dbReference type="EC" id="2.7.1.159" evidence="3"/>
<name>A0A0A1UDA0_ENTIV</name>
<dbReference type="InterPro" id="IPR008656">
    <property type="entry name" value="Inositol_tetrakis-P_1-kinase"/>
</dbReference>
<dbReference type="GO" id="GO:0052725">
    <property type="term" value="F:inositol-1,3,4-trisphosphate 6-kinase activity"/>
    <property type="evidence" value="ECO:0007669"/>
    <property type="project" value="InterPro"/>
</dbReference>
<keyword evidence="12" id="KW-1185">Reference proteome</keyword>
<evidence type="ECO:0000313" key="11">
    <source>
        <dbReference type="EMBL" id="ELP94419.1"/>
    </source>
</evidence>
<accession>A0A0A1UDA0</accession>
<dbReference type="GO" id="GO:0000287">
    <property type="term" value="F:magnesium ion binding"/>
    <property type="evidence" value="ECO:0007669"/>
    <property type="project" value="InterPro"/>
</dbReference>
<evidence type="ECO:0000256" key="5">
    <source>
        <dbReference type="ARBA" id="ARBA00022723"/>
    </source>
</evidence>
<evidence type="ECO:0000256" key="4">
    <source>
        <dbReference type="ARBA" id="ARBA00022679"/>
    </source>
</evidence>
<dbReference type="PANTHER" id="PTHR14217:SF1">
    <property type="entry name" value="INOSITOL-TETRAKISPHOSPHATE 1-KINASE"/>
    <property type="match status" value="1"/>
</dbReference>
<dbReference type="InterPro" id="IPR040464">
    <property type="entry name" value="InsP(3)kin_ATP-grasp"/>
</dbReference>
<dbReference type="VEuPathDB" id="AmoebaDB:EIN_046820"/>
<evidence type="ECO:0000256" key="8">
    <source>
        <dbReference type="ARBA" id="ARBA00022840"/>
    </source>
</evidence>
<evidence type="ECO:0000256" key="1">
    <source>
        <dbReference type="ARBA" id="ARBA00001946"/>
    </source>
</evidence>
<dbReference type="EMBL" id="KB206215">
    <property type="protein sequence ID" value="ELP94419.1"/>
    <property type="molecule type" value="Genomic_DNA"/>
</dbReference>
<dbReference type="GeneID" id="14893413"/>
<dbReference type="OrthoDB" id="25308at2759"/>
<dbReference type="PANTHER" id="PTHR14217">
    <property type="entry name" value="INOSITOL-TETRAKISPHOSPHATE 1-KINASE"/>
    <property type="match status" value="1"/>
</dbReference>
<organism evidence="11 12">
    <name type="scientific">Entamoeba invadens IP1</name>
    <dbReference type="NCBI Taxonomy" id="370355"/>
    <lineage>
        <taxon>Eukaryota</taxon>
        <taxon>Amoebozoa</taxon>
        <taxon>Evosea</taxon>
        <taxon>Archamoebae</taxon>
        <taxon>Mastigamoebida</taxon>
        <taxon>Entamoebidae</taxon>
        <taxon>Entamoeba</taxon>
    </lineage>
</organism>
<gene>
    <name evidence="11" type="ORF">EIN_046820</name>
</gene>
<protein>
    <recommendedName>
        <fullName evidence="3">inositol-1,3,4-trisphosphate 5/6-kinase</fullName>
        <ecNumber evidence="3">2.7.1.159</ecNumber>
    </recommendedName>
</protein>
<comment type="cofactor">
    <cofactor evidence="1">
        <name>Mg(2+)</name>
        <dbReference type="ChEBI" id="CHEBI:18420"/>
    </cofactor>
</comment>
<dbReference type="Pfam" id="PF05770">
    <property type="entry name" value="Ins134_P3_kin"/>
    <property type="match status" value="1"/>
</dbReference>
<sequence>MSQTKRVLFYVDKSKIEKIGWENYKKAECAIKGQNYTIEVGTKYYGEYDYIFTSASHCDKTSYVDLVNANTQKMYADDVETQEQLLSRYRLNELLSKHHISIPSYSYCRCQEDLENVVSTRKVNLPLIAKCDVSQGGSRQMSILFQPVLNTINYPCFVQEYLDHDGLILKIYLIGRKVVLQEWEDAIENVDASVPQTTFKNEKAKIAKRTIPLNQDDVLNIAYSVYDSLKLPFLGVDVVLDKKTQKLFVIDINLFPSYHKKFSPSDLVTLLLSH</sequence>
<dbReference type="GO" id="GO:0005737">
    <property type="term" value="C:cytoplasm"/>
    <property type="evidence" value="ECO:0007669"/>
    <property type="project" value="TreeGrafter"/>
</dbReference>
<dbReference type="Gene3D" id="3.30.470.20">
    <property type="entry name" value="ATP-grasp fold, B domain"/>
    <property type="match status" value="1"/>
</dbReference>
<keyword evidence="4" id="KW-0808">Transferase</keyword>
<evidence type="ECO:0000256" key="6">
    <source>
        <dbReference type="ARBA" id="ARBA00022741"/>
    </source>
</evidence>
<dbReference type="GO" id="GO:0032957">
    <property type="term" value="P:inositol trisphosphate metabolic process"/>
    <property type="evidence" value="ECO:0007669"/>
    <property type="project" value="InterPro"/>
</dbReference>
<evidence type="ECO:0000313" key="12">
    <source>
        <dbReference type="Proteomes" id="UP000014680"/>
    </source>
</evidence>
<evidence type="ECO:0000256" key="7">
    <source>
        <dbReference type="ARBA" id="ARBA00022777"/>
    </source>
</evidence>
<dbReference type="RefSeq" id="XP_004261190.1">
    <property type="nucleotide sequence ID" value="XM_004261142.1"/>
</dbReference>
<keyword evidence="8" id="KW-0067">ATP-binding</keyword>
<dbReference type="GO" id="GO:0052726">
    <property type="term" value="F:inositol-1,3,4-trisphosphate 5-kinase activity"/>
    <property type="evidence" value="ECO:0007669"/>
    <property type="project" value="InterPro"/>
</dbReference>
<dbReference type="GO" id="GO:0047325">
    <property type="term" value="F:inositol-3,4,5,6-tetrakisphosphate 1-kinase activity"/>
    <property type="evidence" value="ECO:0007669"/>
    <property type="project" value="InterPro"/>
</dbReference>
<reference evidence="11 12" key="1">
    <citation type="submission" date="2012-10" db="EMBL/GenBank/DDBJ databases">
        <authorList>
            <person name="Zafar N."/>
            <person name="Inman J."/>
            <person name="Hall N."/>
            <person name="Lorenzi H."/>
            <person name="Caler E."/>
        </authorList>
    </citation>
    <scope>NUCLEOTIDE SEQUENCE [LARGE SCALE GENOMIC DNA]</scope>
    <source>
        <strain evidence="11 12">IP1</strain>
    </source>
</reference>
<keyword evidence="6" id="KW-0547">Nucleotide-binding</keyword>
<feature type="domain" description="Inositol 1,3,4-trisphosphate 5/6-kinase ATP-grasp" evidence="10">
    <location>
        <begin position="97"/>
        <end position="260"/>
    </location>
</feature>
<dbReference type="Proteomes" id="UP000014680">
    <property type="component" value="Unassembled WGS sequence"/>
</dbReference>
<dbReference type="GO" id="GO:0005524">
    <property type="term" value="F:ATP binding"/>
    <property type="evidence" value="ECO:0007669"/>
    <property type="project" value="UniProtKB-KW"/>
</dbReference>
<keyword evidence="7" id="KW-0418">Kinase</keyword>
<evidence type="ECO:0000256" key="9">
    <source>
        <dbReference type="ARBA" id="ARBA00022842"/>
    </source>
</evidence>
<dbReference type="SUPFAM" id="SSF56059">
    <property type="entry name" value="Glutathione synthetase ATP-binding domain-like"/>
    <property type="match status" value="1"/>
</dbReference>
<comment type="similarity">
    <text evidence="2">Belongs to the ITPK1 family.</text>
</comment>
<dbReference type="KEGG" id="eiv:EIN_046820"/>
<evidence type="ECO:0000259" key="10">
    <source>
        <dbReference type="Pfam" id="PF05770"/>
    </source>
</evidence>
<evidence type="ECO:0000256" key="3">
    <source>
        <dbReference type="ARBA" id="ARBA00012017"/>
    </source>
</evidence>